<dbReference type="InterPro" id="IPR029001">
    <property type="entry name" value="ITPase-like_fam"/>
</dbReference>
<dbReference type="EMBL" id="BARS01031614">
    <property type="protein sequence ID" value="GAG20140.1"/>
    <property type="molecule type" value="Genomic_DNA"/>
</dbReference>
<dbReference type="InterPro" id="IPR002637">
    <property type="entry name" value="RdgB/HAM1"/>
</dbReference>
<organism evidence="1">
    <name type="scientific">marine sediment metagenome</name>
    <dbReference type="NCBI Taxonomy" id="412755"/>
    <lineage>
        <taxon>unclassified sequences</taxon>
        <taxon>metagenomes</taxon>
        <taxon>ecological metagenomes</taxon>
    </lineage>
</organism>
<evidence type="ECO:0008006" key="2">
    <source>
        <dbReference type="Google" id="ProtNLM"/>
    </source>
</evidence>
<dbReference type="Gene3D" id="3.90.950.10">
    <property type="match status" value="1"/>
</dbReference>
<gene>
    <name evidence="1" type="ORF">S01H1_49176</name>
</gene>
<comment type="caution">
    <text evidence="1">The sequence shown here is derived from an EMBL/GenBank/DDBJ whole genome shotgun (WGS) entry which is preliminary data.</text>
</comment>
<dbReference type="SUPFAM" id="SSF52972">
    <property type="entry name" value="ITPase-like"/>
    <property type="match status" value="1"/>
</dbReference>
<dbReference type="Pfam" id="PF01725">
    <property type="entry name" value="Ham1p_like"/>
    <property type="match status" value="1"/>
</dbReference>
<proteinExistence type="predicted"/>
<feature type="non-terminal residue" evidence="1">
    <location>
        <position position="56"/>
    </location>
</feature>
<accession>X0VPH9</accession>
<dbReference type="GO" id="GO:0047429">
    <property type="term" value="F:nucleoside triphosphate diphosphatase activity"/>
    <property type="evidence" value="ECO:0007669"/>
    <property type="project" value="InterPro"/>
</dbReference>
<sequence length="56" mass="6247">MTFDGPLVLATRNEGKISEFKSLFTDFHIEIKSLKDFGSIPPALEDGETFEDNAVK</sequence>
<name>X0VPH9_9ZZZZ</name>
<dbReference type="AlphaFoldDB" id="X0VPH9"/>
<protein>
    <recommendedName>
        <fullName evidence="2">Non-canonical purine NTP pyrophosphatase</fullName>
    </recommendedName>
</protein>
<evidence type="ECO:0000313" key="1">
    <source>
        <dbReference type="EMBL" id="GAG20140.1"/>
    </source>
</evidence>
<reference evidence="1" key="1">
    <citation type="journal article" date="2014" name="Front. Microbiol.">
        <title>High frequency of phylogenetically diverse reductive dehalogenase-homologous genes in deep subseafloor sedimentary metagenomes.</title>
        <authorList>
            <person name="Kawai M."/>
            <person name="Futagami T."/>
            <person name="Toyoda A."/>
            <person name="Takaki Y."/>
            <person name="Nishi S."/>
            <person name="Hori S."/>
            <person name="Arai W."/>
            <person name="Tsubouchi T."/>
            <person name="Morono Y."/>
            <person name="Uchiyama I."/>
            <person name="Ito T."/>
            <person name="Fujiyama A."/>
            <person name="Inagaki F."/>
            <person name="Takami H."/>
        </authorList>
    </citation>
    <scope>NUCLEOTIDE SEQUENCE</scope>
    <source>
        <strain evidence="1">Expedition CK06-06</strain>
    </source>
</reference>
<dbReference type="GO" id="GO:0009143">
    <property type="term" value="P:nucleoside triphosphate catabolic process"/>
    <property type="evidence" value="ECO:0007669"/>
    <property type="project" value="InterPro"/>
</dbReference>